<dbReference type="CDD" id="cd04089">
    <property type="entry name" value="eRF3_II"/>
    <property type="match status" value="1"/>
</dbReference>
<dbReference type="GO" id="GO:0005737">
    <property type="term" value="C:cytoplasm"/>
    <property type="evidence" value="ECO:0007669"/>
    <property type="project" value="UniProtKB-SubCell"/>
</dbReference>
<dbReference type="GO" id="GO:0005525">
    <property type="term" value="F:GTP binding"/>
    <property type="evidence" value="ECO:0007669"/>
    <property type="project" value="UniProtKB-KW"/>
</dbReference>
<keyword evidence="4" id="KW-0547">Nucleotide-binding</keyword>
<keyword evidence="8" id="KW-1185">Reference proteome</keyword>
<name>A0AAV0ZAY7_VICFA</name>
<feature type="domain" description="Translation elongation factor EFTu-like" evidence="6">
    <location>
        <begin position="96"/>
        <end position="161"/>
    </location>
</feature>
<keyword evidence="2" id="KW-0488">Methylation</keyword>
<dbReference type="SUPFAM" id="SSF50447">
    <property type="entry name" value="Translation proteins"/>
    <property type="match status" value="1"/>
</dbReference>
<evidence type="ECO:0000256" key="2">
    <source>
        <dbReference type="ARBA" id="ARBA00022481"/>
    </source>
</evidence>
<dbReference type="Gene3D" id="3.40.50.300">
    <property type="entry name" value="P-loop containing nucleotide triphosphate hydrolases"/>
    <property type="match status" value="1"/>
</dbReference>
<dbReference type="PANTHER" id="PTHR23115">
    <property type="entry name" value="TRANSLATION FACTOR"/>
    <property type="match status" value="1"/>
</dbReference>
<organism evidence="7 8">
    <name type="scientific">Vicia faba</name>
    <name type="common">Broad bean</name>
    <name type="synonym">Faba vulgaris</name>
    <dbReference type="NCBI Taxonomy" id="3906"/>
    <lineage>
        <taxon>Eukaryota</taxon>
        <taxon>Viridiplantae</taxon>
        <taxon>Streptophyta</taxon>
        <taxon>Embryophyta</taxon>
        <taxon>Tracheophyta</taxon>
        <taxon>Spermatophyta</taxon>
        <taxon>Magnoliopsida</taxon>
        <taxon>eudicotyledons</taxon>
        <taxon>Gunneridae</taxon>
        <taxon>Pentapetalae</taxon>
        <taxon>rosids</taxon>
        <taxon>fabids</taxon>
        <taxon>Fabales</taxon>
        <taxon>Fabaceae</taxon>
        <taxon>Papilionoideae</taxon>
        <taxon>50 kb inversion clade</taxon>
        <taxon>NPAAA clade</taxon>
        <taxon>Hologalegina</taxon>
        <taxon>IRL clade</taxon>
        <taxon>Fabeae</taxon>
        <taxon>Vicia</taxon>
    </lineage>
</organism>
<sequence length="170" mass="19123">MDDPTVKWSKERYDEIESKMIPFLKQSGYNLKKDVLFLPISGLIGTNLKTRMGKSICPWWDGPCLFEALDAIEVPLGDPNDPFRMPVLDKFKDMETVVMGKVESGSIREGDSLLIMPNKDQVKVVAIFIDENRVKRAGPGENLRVRVSSVEEENISLGFVLSSTGKLLLY</sequence>
<keyword evidence="3" id="KW-0963">Cytoplasm</keyword>
<evidence type="ECO:0000256" key="4">
    <source>
        <dbReference type="ARBA" id="ARBA00022741"/>
    </source>
</evidence>
<gene>
    <name evidence="7" type="ORF">VFH_I167400</name>
</gene>
<evidence type="ECO:0000313" key="8">
    <source>
        <dbReference type="Proteomes" id="UP001157006"/>
    </source>
</evidence>
<dbReference type="Proteomes" id="UP001157006">
    <property type="component" value="Chromosome 1S"/>
</dbReference>
<reference evidence="7 8" key="1">
    <citation type="submission" date="2023-01" db="EMBL/GenBank/DDBJ databases">
        <authorList>
            <person name="Kreplak J."/>
        </authorList>
    </citation>
    <scope>NUCLEOTIDE SEQUENCE [LARGE SCALE GENOMIC DNA]</scope>
</reference>
<comment type="subcellular location">
    <subcellularLocation>
        <location evidence="1">Cytoplasm</location>
    </subcellularLocation>
</comment>
<accession>A0AAV0ZAY7</accession>
<evidence type="ECO:0000256" key="1">
    <source>
        <dbReference type="ARBA" id="ARBA00004496"/>
    </source>
</evidence>
<dbReference type="Pfam" id="PF03144">
    <property type="entry name" value="GTP_EFTU_D2"/>
    <property type="match status" value="1"/>
</dbReference>
<evidence type="ECO:0000256" key="5">
    <source>
        <dbReference type="ARBA" id="ARBA00023134"/>
    </source>
</evidence>
<evidence type="ECO:0000259" key="6">
    <source>
        <dbReference type="Pfam" id="PF03144"/>
    </source>
</evidence>
<keyword evidence="5" id="KW-0342">GTP-binding</keyword>
<proteinExistence type="predicted"/>
<dbReference type="InterPro" id="IPR004161">
    <property type="entry name" value="EFTu-like_2"/>
</dbReference>
<evidence type="ECO:0000313" key="7">
    <source>
        <dbReference type="EMBL" id="CAI8594952.1"/>
    </source>
</evidence>
<dbReference type="InterPro" id="IPR009000">
    <property type="entry name" value="Transl_B-barrel_sf"/>
</dbReference>
<dbReference type="AlphaFoldDB" id="A0AAV0ZAY7"/>
<dbReference type="InterPro" id="IPR027417">
    <property type="entry name" value="P-loop_NTPase"/>
</dbReference>
<evidence type="ECO:0000256" key="3">
    <source>
        <dbReference type="ARBA" id="ARBA00022490"/>
    </source>
</evidence>
<dbReference type="EMBL" id="OX451735">
    <property type="protein sequence ID" value="CAI8594952.1"/>
    <property type="molecule type" value="Genomic_DNA"/>
</dbReference>
<protein>
    <recommendedName>
        <fullName evidence="6">Translation elongation factor EFTu-like domain-containing protein</fullName>
    </recommendedName>
</protein>
<dbReference type="Gene3D" id="2.40.30.10">
    <property type="entry name" value="Translation factors"/>
    <property type="match status" value="1"/>
</dbReference>
<dbReference type="InterPro" id="IPR050100">
    <property type="entry name" value="TRAFAC_GTPase_members"/>
</dbReference>
<dbReference type="FunFam" id="2.40.30.10:FF:000020">
    <property type="entry name" value="Translation elongation factor EF-1"/>
    <property type="match status" value="1"/>
</dbReference>